<organism evidence="1 2">
    <name type="scientific">Marinilabilia rubra</name>
    <dbReference type="NCBI Taxonomy" id="2162893"/>
    <lineage>
        <taxon>Bacteria</taxon>
        <taxon>Pseudomonadati</taxon>
        <taxon>Bacteroidota</taxon>
        <taxon>Bacteroidia</taxon>
        <taxon>Marinilabiliales</taxon>
        <taxon>Marinilabiliaceae</taxon>
        <taxon>Marinilabilia</taxon>
    </lineage>
</organism>
<dbReference type="Pfam" id="PF13419">
    <property type="entry name" value="HAD_2"/>
    <property type="match status" value="1"/>
</dbReference>
<dbReference type="AlphaFoldDB" id="A0A2U2BCL4"/>
<evidence type="ECO:0000313" key="2">
    <source>
        <dbReference type="Proteomes" id="UP000244956"/>
    </source>
</evidence>
<name>A0A2U2BCL4_9BACT</name>
<dbReference type="InterPro" id="IPR036412">
    <property type="entry name" value="HAD-like_sf"/>
</dbReference>
<proteinExistence type="predicted"/>
<reference evidence="1 2" key="1">
    <citation type="submission" date="2018-05" db="EMBL/GenBank/DDBJ databases">
        <title>Marinilabilia rubrum sp. nov., isolated from saltern sediment.</title>
        <authorList>
            <person name="Zhang R."/>
        </authorList>
    </citation>
    <scope>NUCLEOTIDE SEQUENCE [LARGE SCALE GENOMIC DNA]</scope>
    <source>
        <strain evidence="1 2">WTE16</strain>
    </source>
</reference>
<comment type="caution">
    <text evidence="1">The sequence shown here is derived from an EMBL/GenBank/DDBJ whole genome shotgun (WGS) entry which is preliminary data.</text>
</comment>
<dbReference type="PANTHER" id="PTHR43481">
    <property type="entry name" value="FRUCTOSE-1-PHOSPHATE PHOSPHATASE"/>
    <property type="match status" value="1"/>
</dbReference>
<dbReference type="SFLD" id="SFLDG01129">
    <property type="entry name" value="C1.5:_HAD__Beta-PGM__Phosphata"/>
    <property type="match status" value="1"/>
</dbReference>
<dbReference type="SFLD" id="SFLDS00003">
    <property type="entry name" value="Haloacid_Dehalogenase"/>
    <property type="match status" value="1"/>
</dbReference>
<protein>
    <submittedName>
        <fullName evidence="1">Phosphatase</fullName>
    </submittedName>
</protein>
<dbReference type="SUPFAM" id="SSF56784">
    <property type="entry name" value="HAD-like"/>
    <property type="match status" value="1"/>
</dbReference>
<gene>
    <name evidence="1" type="ORF">DDZ16_04280</name>
</gene>
<dbReference type="InterPro" id="IPR023214">
    <property type="entry name" value="HAD_sf"/>
</dbReference>
<dbReference type="PANTHER" id="PTHR43481:SF4">
    <property type="entry name" value="GLYCEROL-1-PHOSPHATE PHOSPHOHYDROLASE 1-RELATED"/>
    <property type="match status" value="1"/>
</dbReference>
<dbReference type="GO" id="GO:0050308">
    <property type="term" value="F:sugar-phosphatase activity"/>
    <property type="evidence" value="ECO:0007669"/>
    <property type="project" value="TreeGrafter"/>
</dbReference>
<dbReference type="Proteomes" id="UP000244956">
    <property type="component" value="Unassembled WGS sequence"/>
</dbReference>
<dbReference type="CDD" id="cd07505">
    <property type="entry name" value="HAD_BPGM-like"/>
    <property type="match status" value="1"/>
</dbReference>
<dbReference type="InterPro" id="IPR041492">
    <property type="entry name" value="HAD_2"/>
</dbReference>
<dbReference type="EMBL" id="QEWP01000002">
    <property type="protein sequence ID" value="PWE00816.1"/>
    <property type="molecule type" value="Genomic_DNA"/>
</dbReference>
<sequence length="202" mass="22263">MQKIEIQPGVKGLIFDLDGTIADTMPAHYIAWRNTLKNHGIDFTIDLFLQLAGIPLEGTIKQLNEIFGTSMDPLNTGLEKENAFLATIHKTKVVEPVAEIIREYHGKMPMSVGTGGQRSVATETLKATGMDKYFDIVVTSDDITHPKPHPETFLKCAEQMGIAPEDCQVFEDGVLGKNAAKEAGMKLVDVTDYYEVTIGHEE</sequence>
<dbReference type="OrthoDB" id="9797743at2"/>
<dbReference type="RefSeq" id="WP_109263187.1">
    <property type="nucleotide sequence ID" value="NZ_QEWP01000002.1"/>
</dbReference>
<dbReference type="InterPro" id="IPR051806">
    <property type="entry name" value="HAD-like_SPP"/>
</dbReference>
<evidence type="ECO:0000313" key="1">
    <source>
        <dbReference type="EMBL" id="PWE00816.1"/>
    </source>
</evidence>
<keyword evidence="2" id="KW-1185">Reference proteome</keyword>
<dbReference type="Gene3D" id="3.40.50.1000">
    <property type="entry name" value="HAD superfamily/HAD-like"/>
    <property type="match status" value="1"/>
</dbReference>
<dbReference type="Gene3D" id="1.10.150.240">
    <property type="entry name" value="Putative phosphatase, domain 2"/>
    <property type="match status" value="1"/>
</dbReference>
<dbReference type="InterPro" id="IPR023198">
    <property type="entry name" value="PGP-like_dom2"/>
</dbReference>
<dbReference type="NCBIfam" id="TIGR01509">
    <property type="entry name" value="HAD-SF-IA-v3"/>
    <property type="match status" value="1"/>
</dbReference>
<dbReference type="PRINTS" id="PR00413">
    <property type="entry name" value="HADHALOGNASE"/>
</dbReference>
<accession>A0A2U2BCL4</accession>
<dbReference type="InterPro" id="IPR006439">
    <property type="entry name" value="HAD-SF_hydro_IA"/>
</dbReference>